<evidence type="ECO:0000256" key="5">
    <source>
        <dbReference type="ARBA" id="ARBA00023277"/>
    </source>
</evidence>
<organism evidence="6 7">
    <name type="scientific">Candidatus Nitrosymbiomonas proteolyticus</name>
    <dbReference type="NCBI Taxonomy" id="2608984"/>
    <lineage>
        <taxon>Bacteria</taxon>
        <taxon>Bacillati</taxon>
        <taxon>Armatimonadota</taxon>
        <taxon>Armatimonadota incertae sedis</taxon>
        <taxon>Candidatus Nitrosymbiomonas</taxon>
    </lineage>
</organism>
<name>A0A809S5N7_9BACT</name>
<dbReference type="SUPFAM" id="SSF56784">
    <property type="entry name" value="HAD-like"/>
    <property type="match status" value="1"/>
</dbReference>
<dbReference type="PANTHER" id="PTHR46193:SF18">
    <property type="entry name" value="HEXITOL PHOSPHATASE B"/>
    <property type="match status" value="1"/>
</dbReference>
<keyword evidence="5" id="KW-0119">Carbohydrate metabolism</keyword>
<evidence type="ECO:0000313" key="6">
    <source>
        <dbReference type="EMBL" id="BBO24246.1"/>
    </source>
</evidence>
<comment type="similarity">
    <text evidence="2">Belongs to the HAD-like hydrolase superfamily. CbbY/CbbZ/Gph/YieH family.</text>
</comment>
<dbReference type="SFLD" id="SFLDS00003">
    <property type="entry name" value="Haloacid_Dehalogenase"/>
    <property type="match status" value="1"/>
</dbReference>
<reference evidence="6" key="1">
    <citation type="journal article" name="DNA Res.">
        <title>The physiological potential of anammox bacteria as revealed by their core genome structure.</title>
        <authorList>
            <person name="Okubo T."/>
            <person name="Toyoda A."/>
            <person name="Fukuhara K."/>
            <person name="Uchiyama I."/>
            <person name="Harigaya Y."/>
            <person name="Kuroiwa M."/>
            <person name="Suzuki T."/>
            <person name="Murakami Y."/>
            <person name="Suwa Y."/>
            <person name="Takami H."/>
        </authorList>
    </citation>
    <scope>NUCLEOTIDE SEQUENCE</scope>
    <source>
        <strain evidence="6">317325-2</strain>
    </source>
</reference>
<dbReference type="GO" id="GO:0046872">
    <property type="term" value="F:metal ion binding"/>
    <property type="evidence" value="ECO:0007669"/>
    <property type="project" value="UniProtKB-KW"/>
</dbReference>
<evidence type="ECO:0000313" key="7">
    <source>
        <dbReference type="Proteomes" id="UP000662873"/>
    </source>
</evidence>
<dbReference type="GO" id="GO:0016787">
    <property type="term" value="F:hydrolase activity"/>
    <property type="evidence" value="ECO:0007669"/>
    <property type="project" value="UniProtKB-KW"/>
</dbReference>
<dbReference type="InterPro" id="IPR023214">
    <property type="entry name" value="HAD_sf"/>
</dbReference>
<protein>
    <submittedName>
        <fullName evidence="6">HAD family hydrolase</fullName>
    </submittedName>
</protein>
<keyword evidence="4" id="KW-0460">Magnesium</keyword>
<dbReference type="Proteomes" id="UP000662873">
    <property type="component" value="Chromosome"/>
</dbReference>
<dbReference type="AlphaFoldDB" id="A0A809S5N7"/>
<evidence type="ECO:0000256" key="3">
    <source>
        <dbReference type="ARBA" id="ARBA00022723"/>
    </source>
</evidence>
<sequence length="212" mass="23281">MLRAVLFDLDGVLVNACDLHFEALNRALEPYGCPIPYEEHLTGFNGLPTAVKLKRLSEEGKLPLDAHEPVHQAKQKYTIELIEDRIEPDSTKVELLEILRLSGLKIGVCSNAITESVGRMLKAVGVERLPHLVLGNEAVSNNKPHPDIYWAACQRLGLQPYESTIVEDSPIGLQAAEAAGPRSVIAVSGPQEVNVTLLNRILDEPQELRRAA</sequence>
<dbReference type="Gene3D" id="3.40.50.1000">
    <property type="entry name" value="HAD superfamily/HAD-like"/>
    <property type="match status" value="1"/>
</dbReference>
<evidence type="ECO:0000256" key="2">
    <source>
        <dbReference type="ARBA" id="ARBA00006171"/>
    </source>
</evidence>
<evidence type="ECO:0000256" key="1">
    <source>
        <dbReference type="ARBA" id="ARBA00001946"/>
    </source>
</evidence>
<keyword evidence="6" id="KW-0378">Hydrolase</keyword>
<dbReference type="KEGG" id="npy:NPRO_18410"/>
<dbReference type="InterPro" id="IPR036412">
    <property type="entry name" value="HAD-like_sf"/>
</dbReference>
<dbReference type="PANTHER" id="PTHR46193">
    <property type="entry name" value="6-PHOSPHOGLUCONATE PHOSPHATASE"/>
    <property type="match status" value="1"/>
</dbReference>
<dbReference type="Pfam" id="PF13419">
    <property type="entry name" value="HAD_2"/>
    <property type="match status" value="1"/>
</dbReference>
<evidence type="ECO:0000256" key="4">
    <source>
        <dbReference type="ARBA" id="ARBA00022842"/>
    </source>
</evidence>
<dbReference type="InterPro" id="IPR051600">
    <property type="entry name" value="Beta-PGM-like"/>
</dbReference>
<accession>A0A809S5N7</accession>
<dbReference type="InterPro" id="IPR023198">
    <property type="entry name" value="PGP-like_dom2"/>
</dbReference>
<dbReference type="EMBL" id="AP021858">
    <property type="protein sequence ID" value="BBO24246.1"/>
    <property type="molecule type" value="Genomic_DNA"/>
</dbReference>
<proteinExistence type="inferred from homology"/>
<gene>
    <name evidence="6" type="ORF">NPRO_18410</name>
</gene>
<dbReference type="InterPro" id="IPR041492">
    <property type="entry name" value="HAD_2"/>
</dbReference>
<comment type="cofactor">
    <cofactor evidence="1">
        <name>Mg(2+)</name>
        <dbReference type="ChEBI" id="CHEBI:18420"/>
    </cofactor>
</comment>
<dbReference type="Gene3D" id="1.10.150.240">
    <property type="entry name" value="Putative phosphatase, domain 2"/>
    <property type="match status" value="1"/>
</dbReference>
<keyword evidence="3" id="KW-0479">Metal-binding</keyword>
<dbReference type="NCBIfam" id="TIGR01509">
    <property type="entry name" value="HAD-SF-IA-v3"/>
    <property type="match status" value="1"/>
</dbReference>
<dbReference type="SFLD" id="SFLDG01129">
    <property type="entry name" value="C1.5:_HAD__Beta-PGM__Phosphata"/>
    <property type="match status" value="1"/>
</dbReference>
<dbReference type="InterPro" id="IPR006439">
    <property type="entry name" value="HAD-SF_hydro_IA"/>
</dbReference>